<sequence>MADESSLKGKEEAECMKDGCDNGRWLDLKKMTLGDFFDCLEQRKSFQIWRRRPANAMSLGFKEMNLERKKVMRNKSVEKYEKRIQELTSHVSLLLQFKHQDQELLLAVLENWPVDKDRLGEEMNSLRNEAVEIEKEIGKDGDAMFMKMNTLQSKADGIDNIAETSLDRQKQLLESQSAALEGKFATVDFAWSW</sequence>
<accession>A0ACB9IM45</accession>
<protein>
    <submittedName>
        <fullName evidence="1">Uncharacterized protein</fullName>
    </submittedName>
</protein>
<dbReference type="EMBL" id="CM042025">
    <property type="protein sequence ID" value="KAI3809303.1"/>
    <property type="molecule type" value="Genomic_DNA"/>
</dbReference>
<evidence type="ECO:0000313" key="1">
    <source>
        <dbReference type="EMBL" id="KAI3809303.1"/>
    </source>
</evidence>
<gene>
    <name evidence="1" type="ORF">L1987_25274</name>
</gene>
<comment type="caution">
    <text evidence="1">The sequence shown here is derived from an EMBL/GenBank/DDBJ whole genome shotgun (WGS) entry which is preliminary data.</text>
</comment>
<name>A0ACB9IM45_9ASTR</name>
<evidence type="ECO:0000313" key="2">
    <source>
        <dbReference type="Proteomes" id="UP001056120"/>
    </source>
</evidence>
<dbReference type="Proteomes" id="UP001056120">
    <property type="component" value="Linkage Group LG08"/>
</dbReference>
<keyword evidence="2" id="KW-1185">Reference proteome</keyword>
<reference evidence="2" key="1">
    <citation type="journal article" date="2022" name="Mol. Ecol. Resour.">
        <title>The genomes of chicory, endive, great burdock and yacon provide insights into Asteraceae palaeo-polyploidization history and plant inulin production.</title>
        <authorList>
            <person name="Fan W."/>
            <person name="Wang S."/>
            <person name="Wang H."/>
            <person name="Wang A."/>
            <person name="Jiang F."/>
            <person name="Liu H."/>
            <person name="Zhao H."/>
            <person name="Xu D."/>
            <person name="Zhang Y."/>
        </authorList>
    </citation>
    <scope>NUCLEOTIDE SEQUENCE [LARGE SCALE GENOMIC DNA]</scope>
    <source>
        <strain evidence="2">cv. Yunnan</strain>
    </source>
</reference>
<reference evidence="1 2" key="2">
    <citation type="journal article" date="2022" name="Mol. Ecol. Resour.">
        <title>The genomes of chicory, endive, great burdock and yacon provide insights into Asteraceae paleo-polyploidization history and plant inulin production.</title>
        <authorList>
            <person name="Fan W."/>
            <person name="Wang S."/>
            <person name="Wang H."/>
            <person name="Wang A."/>
            <person name="Jiang F."/>
            <person name="Liu H."/>
            <person name="Zhao H."/>
            <person name="Xu D."/>
            <person name="Zhang Y."/>
        </authorList>
    </citation>
    <scope>NUCLEOTIDE SEQUENCE [LARGE SCALE GENOMIC DNA]</scope>
    <source>
        <strain evidence="2">cv. Yunnan</strain>
        <tissue evidence="1">Leaves</tissue>
    </source>
</reference>
<proteinExistence type="predicted"/>
<organism evidence="1 2">
    <name type="scientific">Smallanthus sonchifolius</name>
    <dbReference type="NCBI Taxonomy" id="185202"/>
    <lineage>
        <taxon>Eukaryota</taxon>
        <taxon>Viridiplantae</taxon>
        <taxon>Streptophyta</taxon>
        <taxon>Embryophyta</taxon>
        <taxon>Tracheophyta</taxon>
        <taxon>Spermatophyta</taxon>
        <taxon>Magnoliopsida</taxon>
        <taxon>eudicotyledons</taxon>
        <taxon>Gunneridae</taxon>
        <taxon>Pentapetalae</taxon>
        <taxon>asterids</taxon>
        <taxon>campanulids</taxon>
        <taxon>Asterales</taxon>
        <taxon>Asteraceae</taxon>
        <taxon>Asteroideae</taxon>
        <taxon>Heliantheae alliance</taxon>
        <taxon>Millerieae</taxon>
        <taxon>Smallanthus</taxon>
    </lineage>
</organism>